<evidence type="ECO:0000313" key="4">
    <source>
        <dbReference type="EMBL" id="BDV33932.1"/>
    </source>
</evidence>
<protein>
    <submittedName>
        <fullName evidence="4">Phage capsid protein</fullName>
    </submittedName>
</protein>
<dbReference type="Proteomes" id="UP001317629">
    <property type="component" value="Chromosome"/>
</dbReference>
<keyword evidence="5" id="KW-1185">Reference proteome</keyword>
<reference evidence="4 5" key="1">
    <citation type="journal article" date="2023" name="Int. J. Syst. Evol. Microbiol.">
        <title>Methylocystis iwaonis sp. nov., a type II methane-oxidizing bacterium from surface soil of a rice paddy field in Japan, and emended description of the genus Methylocystis (ex Whittenbury et al. 1970) Bowman et al. 1993.</title>
        <authorList>
            <person name="Kaise H."/>
            <person name="Sawadogo J.B."/>
            <person name="Alam M.S."/>
            <person name="Ueno C."/>
            <person name="Dianou D."/>
            <person name="Shinjo R."/>
            <person name="Asakawa S."/>
        </authorList>
    </citation>
    <scope>NUCLEOTIDE SEQUENCE [LARGE SCALE GENOMIC DNA]</scope>
    <source>
        <strain evidence="4 5">SS37A-Re</strain>
    </source>
</reference>
<comment type="subcellular location">
    <subcellularLocation>
        <location evidence="1">Virion</location>
    </subcellularLocation>
</comment>
<accession>A0ABM8E7L4</accession>
<dbReference type="InterPro" id="IPR054612">
    <property type="entry name" value="Phage_capsid-like_C"/>
</dbReference>
<dbReference type="SUPFAM" id="SSF56563">
    <property type="entry name" value="Major capsid protein gp5"/>
    <property type="match status" value="1"/>
</dbReference>
<sequence>MGRLQELREAREAKVKDIQALHESGKDGWTSEHQEKFDALDKEIANFNQQISNAEKLIKIGDRNERDAIILANQNGKSVDQNTAKIAAQRGAMNAYFKFGASGMTEEQRDMLRPTDMADIGARGRDAWNIAEGSGATGGVMVPTTVMPTALEALKAFGGMREAATQIATSQGNPLSWATYDDTGAEGEVVAENATASDDDINFGSVTIGATKFSSKTIPVSIEILQDANVNVEQLVTNAILKRLARGQNRKFTTGTGANEPKGVITACALGETAATGNTTSVPYVSLLNLYHSVDPAYRSDPSCRWMFNDNTLKKLKTLVDGAGRPLWLPALSGAFDGAEGPATLLGKPYIINQHMADMAADAKSIAFGAFGKYLIRDVMAMQVFRFTDSVYVKKGQIGFLAWARADGNMIDATNTSIKYFKNSAT</sequence>
<dbReference type="Pfam" id="PF05065">
    <property type="entry name" value="Phage_capsid"/>
    <property type="match status" value="1"/>
</dbReference>
<dbReference type="InterPro" id="IPR024455">
    <property type="entry name" value="Phage_capsid"/>
</dbReference>
<evidence type="ECO:0000313" key="5">
    <source>
        <dbReference type="Proteomes" id="UP001317629"/>
    </source>
</evidence>
<evidence type="ECO:0000256" key="1">
    <source>
        <dbReference type="ARBA" id="ARBA00004328"/>
    </source>
</evidence>
<proteinExistence type="predicted"/>
<organism evidence="4 5">
    <name type="scientific">Methylocystis iwaonis</name>
    <dbReference type="NCBI Taxonomy" id="2885079"/>
    <lineage>
        <taxon>Bacteria</taxon>
        <taxon>Pseudomonadati</taxon>
        <taxon>Pseudomonadota</taxon>
        <taxon>Alphaproteobacteria</taxon>
        <taxon>Hyphomicrobiales</taxon>
        <taxon>Methylocystaceae</taxon>
        <taxon>Methylocystis</taxon>
    </lineage>
</organism>
<feature type="coiled-coil region" evidence="2">
    <location>
        <begin position="4"/>
        <end position="57"/>
    </location>
</feature>
<dbReference type="EMBL" id="AP027142">
    <property type="protein sequence ID" value="BDV33932.1"/>
    <property type="molecule type" value="Genomic_DNA"/>
</dbReference>
<evidence type="ECO:0000256" key="2">
    <source>
        <dbReference type="SAM" id="Coils"/>
    </source>
</evidence>
<dbReference type="Gene3D" id="3.30.2400.10">
    <property type="entry name" value="Major capsid protein gp5"/>
    <property type="match status" value="1"/>
</dbReference>
<feature type="domain" description="Phage capsid-like C-terminal" evidence="3">
    <location>
        <begin position="138"/>
        <end position="413"/>
    </location>
</feature>
<dbReference type="NCBIfam" id="TIGR01554">
    <property type="entry name" value="major_cap_HK97"/>
    <property type="match status" value="1"/>
</dbReference>
<name>A0ABM8E7L4_9HYPH</name>
<keyword evidence="2" id="KW-0175">Coiled coil</keyword>
<gene>
    <name evidence="4" type="ORF">SS37A_14610</name>
</gene>
<dbReference type="RefSeq" id="WP_281931490.1">
    <property type="nucleotide sequence ID" value="NZ_AP027142.1"/>
</dbReference>
<evidence type="ECO:0000259" key="3">
    <source>
        <dbReference type="Pfam" id="PF05065"/>
    </source>
</evidence>